<comment type="caution">
    <text evidence="2">The sequence shown here is derived from an EMBL/GenBank/DDBJ whole genome shotgun (WGS) entry which is preliminary data.</text>
</comment>
<feature type="region of interest" description="Disordered" evidence="1">
    <location>
        <begin position="51"/>
        <end position="103"/>
    </location>
</feature>
<evidence type="ECO:0000313" key="3">
    <source>
        <dbReference type="Proteomes" id="UP000194236"/>
    </source>
</evidence>
<feature type="compositionally biased region" description="Polar residues" evidence="1">
    <location>
        <begin position="59"/>
        <end position="84"/>
    </location>
</feature>
<accession>A0A1Y3APR8</accession>
<name>A0A1Y3APR8_EURMA</name>
<evidence type="ECO:0000256" key="1">
    <source>
        <dbReference type="SAM" id="MobiDB-lite"/>
    </source>
</evidence>
<organism evidence="2 3">
    <name type="scientific">Euroglyphus maynei</name>
    <name type="common">Mayne's house dust mite</name>
    <dbReference type="NCBI Taxonomy" id="6958"/>
    <lineage>
        <taxon>Eukaryota</taxon>
        <taxon>Metazoa</taxon>
        <taxon>Ecdysozoa</taxon>
        <taxon>Arthropoda</taxon>
        <taxon>Chelicerata</taxon>
        <taxon>Arachnida</taxon>
        <taxon>Acari</taxon>
        <taxon>Acariformes</taxon>
        <taxon>Sarcoptiformes</taxon>
        <taxon>Astigmata</taxon>
        <taxon>Psoroptidia</taxon>
        <taxon>Analgoidea</taxon>
        <taxon>Pyroglyphidae</taxon>
        <taxon>Pyroglyphinae</taxon>
        <taxon>Euroglyphus</taxon>
    </lineage>
</organism>
<gene>
    <name evidence="2" type="ORF">BLA29_007150</name>
</gene>
<dbReference type="AlphaFoldDB" id="A0A1Y3APR8"/>
<dbReference type="EMBL" id="MUJZ01068265">
    <property type="protein sequence ID" value="OTF69898.1"/>
    <property type="molecule type" value="Genomic_DNA"/>
</dbReference>
<feature type="compositionally biased region" description="Basic residues" evidence="1">
    <location>
        <begin position="87"/>
        <end position="96"/>
    </location>
</feature>
<sequence>MDSKSCSCLSTAISETISRGISADIDWRNRRTRQICIDCQRIDYAWSRRRRRRGKSARIISNGTSTKTASSNASVTTEGSSQCNARWRWRKRKRSESKRLSCS</sequence>
<reference evidence="2 3" key="1">
    <citation type="submission" date="2017-03" db="EMBL/GenBank/DDBJ databases">
        <title>Genome Survey of Euroglyphus maynei.</title>
        <authorList>
            <person name="Arlian L.G."/>
            <person name="Morgan M.S."/>
            <person name="Rider S.D."/>
        </authorList>
    </citation>
    <scope>NUCLEOTIDE SEQUENCE [LARGE SCALE GENOMIC DNA]</scope>
    <source>
        <strain evidence="2">Arlian Lab</strain>
        <tissue evidence="2">Whole body</tissue>
    </source>
</reference>
<keyword evidence="3" id="KW-1185">Reference proteome</keyword>
<protein>
    <submittedName>
        <fullName evidence="2">Uncharacterized protein</fullName>
    </submittedName>
</protein>
<evidence type="ECO:0000313" key="2">
    <source>
        <dbReference type="EMBL" id="OTF69898.1"/>
    </source>
</evidence>
<proteinExistence type="predicted"/>
<dbReference type="Proteomes" id="UP000194236">
    <property type="component" value="Unassembled WGS sequence"/>
</dbReference>